<feature type="chain" id="PRO_5041369779" evidence="2">
    <location>
        <begin position="21"/>
        <end position="354"/>
    </location>
</feature>
<feature type="compositionally biased region" description="Basic and acidic residues" evidence="1">
    <location>
        <begin position="72"/>
        <end position="99"/>
    </location>
</feature>
<accession>A0AA38UVF0</accession>
<evidence type="ECO:0000256" key="2">
    <source>
        <dbReference type="SAM" id="SignalP"/>
    </source>
</evidence>
<dbReference type="EMBL" id="MU801930">
    <property type="protein sequence ID" value="KAJ3987039.1"/>
    <property type="molecule type" value="Genomic_DNA"/>
</dbReference>
<evidence type="ECO:0000256" key="1">
    <source>
        <dbReference type="SAM" id="MobiDB-lite"/>
    </source>
</evidence>
<organism evidence="3 4">
    <name type="scientific">Lentinula detonsa</name>
    <dbReference type="NCBI Taxonomy" id="2804962"/>
    <lineage>
        <taxon>Eukaryota</taxon>
        <taxon>Fungi</taxon>
        <taxon>Dikarya</taxon>
        <taxon>Basidiomycota</taxon>
        <taxon>Agaricomycotina</taxon>
        <taxon>Agaricomycetes</taxon>
        <taxon>Agaricomycetidae</taxon>
        <taxon>Agaricales</taxon>
        <taxon>Marasmiineae</taxon>
        <taxon>Omphalotaceae</taxon>
        <taxon>Lentinula</taxon>
    </lineage>
</organism>
<sequence>MMRRAITFAFVAILVLQTYAAVIPNPRAVSLSLDGRQSVDPNTMLEVRGFMDKLKGLKEKIRPKKAKLPVTEQRESENIRPADTPNESKHSLNDGDNPPKPKHGKQRKMGPLAVEGENHPENPDMSPPDDTSKAIDSSGDSGEPASPPKTAKGPSHHHHHRPHRESTSNANPGKDSEVTLKPSRQRGSTVTGTGNPKPNIQRVNSQDSADYAVTISSEHSGTPGTKNDAPSPPHTHRHGHHRGPSVSSQQSHRESMDTKLGRTASGASRGRGRPSSMHSQSQRPVDKSRSRVDEKERERERDRAEQRFSALYAQQSAQTAQTGAAQAANAANVYAVTGNPAAINPGMTKPPGMS</sequence>
<feature type="compositionally biased region" description="Basic residues" evidence="1">
    <location>
        <begin position="154"/>
        <end position="163"/>
    </location>
</feature>
<evidence type="ECO:0000313" key="4">
    <source>
        <dbReference type="Proteomes" id="UP001163850"/>
    </source>
</evidence>
<feature type="compositionally biased region" description="Basic and acidic residues" evidence="1">
    <location>
        <begin position="284"/>
        <end position="306"/>
    </location>
</feature>
<feature type="compositionally biased region" description="Basic and acidic residues" evidence="1">
    <location>
        <begin position="251"/>
        <end position="260"/>
    </location>
</feature>
<comment type="caution">
    <text evidence="3">The sequence shown here is derived from an EMBL/GenBank/DDBJ whole genome shotgun (WGS) entry which is preliminary data.</text>
</comment>
<feature type="signal peptide" evidence="2">
    <location>
        <begin position="1"/>
        <end position="20"/>
    </location>
</feature>
<protein>
    <submittedName>
        <fullName evidence="3">Uncharacterized protein</fullName>
    </submittedName>
</protein>
<evidence type="ECO:0000313" key="3">
    <source>
        <dbReference type="EMBL" id="KAJ3987039.1"/>
    </source>
</evidence>
<feature type="compositionally biased region" description="Low complexity" evidence="1">
    <location>
        <begin position="261"/>
        <end position="276"/>
    </location>
</feature>
<feature type="compositionally biased region" description="Polar residues" evidence="1">
    <location>
        <begin position="185"/>
        <end position="225"/>
    </location>
</feature>
<proteinExistence type="predicted"/>
<reference evidence="3" key="1">
    <citation type="submission" date="2022-08" db="EMBL/GenBank/DDBJ databases">
        <authorList>
            <consortium name="DOE Joint Genome Institute"/>
            <person name="Min B."/>
            <person name="Riley R."/>
            <person name="Sierra-Patev S."/>
            <person name="Naranjo-Ortiz M."/>
            <person name="Looney B."/>
            <person name="Konkel Z."/>
            <person name="Slot J.C."/>
            <person name="Sakamoto Y."/>
            <person name="Steenwyk J.L."/>
            <person name="Rokas A."/>
            <person name="Carro J."/>
            <person name="Camarero S."/>
            <person name="Ferreira P."/>
            <person name="Molpeceres G."/>
            <person name="Ruiz-Duenas F.J."/>
            <person name="Serrano A."/>
            <person name="Henrissat B."/>
            <person name="Drula E."/>
            <person name="Hughes K.W."/>
            <person name="Mata J.L."/>
            <person name="Ishikawa N.K."/>
            <person name="Vargas-Isla R."/>
            <person name="Ushijima S."/>
            <person name="Smith C.A."/>
            <person name="Ahrendt S."/>
            <person name="Andreopoulos W."/>
            <person name="He G."/>
            <person name="Labutti K."/>
            <person name="Lipzen A."/>
            <person name="Ng V."/>
            <person name="Sandor L."/>
            <person name="Barry K."/>
            <person name="Martinez A.T."/>
            <person name="Xiao Y."/>
            <person name="Gibbons J.G."/>
            <person name="Terashima K."/>
            <person name="Hibbett D.S."/>
            <person name="Grigoriev I.V."/>
        </authorList>
    </citation>
    <scope>NUCLEOTIDE SEQUENCE</scope>
    <source>
        <strain evidence="3">TFB7829</strain>
    </source>
</reference>
<feature type="compositionally biased region" description="Basic residues" evidence="1">
    <location>
        <begin position="234"/>
        <end position="243"/>
    </location>
</feature>
<dbReference type="Proteomes" id="UP001163850">
    <property type="component" value="Unassembled WGS sequence"/>
</dbReference>
<gene>
    <name evidence="3" type="ORF">F5890DRAFT_1500627</name>
</gene>
<feature type="region of interest" description="Disordered" evidence="1">
    <location>
        <begin position="62"/>
        <end position="309"/>
    </location>
</feature>
<keyword evidence="2" id="KW-0732">Signal</keyword>
<name>A0AA38UVF0_9AGAR</name>
<dbReference type="AlphaFoldDB" id="A0AA38UVF0"/>